<evidence type="ECO:0000313" key="2">
    <source>
        <dbReference type="EMBL" id="KAJ1212569.1"/>
    </source>
</evidence>
<sequence>MSWLRCLLLVTAAQCVSWGVSKVAPSCVLNRTNQHVADKKGDVTIAGIVPLHALTIPRLQHFTYVVGDGICSLRDAAHCDWDVAGCILTPFRFPIYKFDILSQKIDMEFTSVQLYFGCNIELKVAQWPCLDISLLN</sequence>
<evidence type="ECO:0000256" key="1">
    <source>
        <dbReference type="SAM" id="SignalP"/>
    </source>
</evidence>
<reference evidence="2" key="1">
    <citation type="journal article" date="2022" name="bioRxiv">
        <title>Sequencing and chromosome-scale assembly of the giantPleurodeles waltlgenome.</title>
        <authorList>
            <person name="Brown T."/>
            <person name="Elewa A."/>
            <person name="Iarovenko S."/>
            <person name="Subramanian E."/>
            <person name="Araus A.J."/>
            <person name="Petzold A."/>
            <person name="Susuki M."/>
            <person name="Suzuki K.-i.T."/>
            <person name="Hayashi T."/>
            <person name="Toyoda A."/>
            <person name="Oliveira C."/>
            <person name="Osipova E."/>
            <person name="Leigh N.D."/>
            <person name="Simon A."/>
            <person name="Yun M.H."/>
        </authorList>
    </citation>
    <scope>NUCLEOTIDE SEQUENCE</scope>
    <source>
        <strain evidence="2">20211129_DDA</strain>
        <tissue evidence="2">Liver</tissue>
    </source>
</reference>
<dbReference type="Proteomes" id="UP001066276">
    <property type="component" value="Chromosome 1_1"/>
</dbReference>
<protein>
    <submittedName>
        <fullName evidence="2">Uncharacterized protein</fullName>
    </submittedName>
</protein>
<gene>
    <name evidence="2" type="ORF">NDU88_000224</name>
</gene>
<keyword evidence="1" id="KW-0732">Signal</keyword>
<feature type="chain" id="PRO_5043384063" evidence="1">
    <location>
        <begin position="19"/>
        <end position="136"/>
    </location>
</feature>
<organism evidence="2 3">
    <name type="scientific">Pleurodeles waltl</name>
    <name type="common">Iberian ribbed newt</name>
    <dbReference type="NCBI Taxonomy" id="8319"/>
    <lineage>
        <taxon>Eukaryota</taxon>
        <taxon>Metazoa</taxon>
        <taxon>Chordata</taxon>
        <taxon>Craniata</taxon>
        <taxon>Vertebrata</taxon>
        <taxon>Euteleostomi</taxon>
        <taxon>Amphibia</taxon>
        <taxon>Batrachia</taxon>
        <taxon>Caudata</taxon>
        <taxon>Salamandroidea</taxon>
        <taxon>Salamandridae</taxon>
        <taxon>Pleurodelinae</taxon>
        <taxon>Pleurodeles</taxon>
    </lineage>
</organism>
<proteinExistence type="predicted"/>
<dbReference type="AlphaFoldDB" id="A0AAV7WEU0"/>
<comment type="caution">
    <text evidence="2">The sequence shown here is derived from an EMBL/GenBank/DDBJ whole genome shotgun (WGS) entry which is preliminary data.</text>
</comment>
<name>A0AAV7WEU0_PLEWA</name>
<feature type="signal peptide" evidence="1">
    <location>
        <begin position="1"/>
        <end position="18"/>
    </location>
</feature>
<evidence type="ECO:0000313" key="3">
    <source>
        <dbReference type="Proteomes" id="UP001066276"/>
    </source>
</evidence>
<keyword evidence="3" id="KW-1185">Reference proteome</keyword>
<dbReference type="EMBL" id="JANPWB010000001">
    <property type="protein sequence ID" value="KAJ1212569.1"/>
    <property type="molecule type" value="Genomic_DNA"/>
</dbReference>
<accession>A0AAV7WEU0</accession>